<sequence>MSLCLPPSLHKHLRINRIYQGEIPPSKQDHHILLIATMKMAGLLWLSASVLLLQSCSCIDEEQLSPVVDEIWKNYKVNNMFSIAASIPKKENQEDEYDVSQVLNTEEPEAVKTAMKKKEVYMHGRIVAATVTKNPDVEGDVIPAEYRVLQNFDNLLNQKFDYDNDLMLFYDLAAPCVQKCTDENNPENILKYLPKLKRWTHYAFAFSGLYLSRDPQESISDEQRRAGVQKVAGSLGLENVFRCVESDGQMQCRSCADQNNQHLSRQFKRIIFKALMKMEGLLWMSVITSVMLLQSCSCIDDNPLAQMVNVIWRNYRPGKMFSIAASIPKKANAVDRYDFEQVLNAENAKETKEIHTQSIEFFRTLTT</sequence>
<evidence type="ECO:0000313" key="2">
    <source>
        <dbReference type="Proteomes" id="UP000283210"/>
    </source>
</evidence>
<reference evidence="1 2" key="2">
    <citation type="submission" date="2019-01" db="EMBL/GenBank/DDBJ databases">
        <title>A chromosome length genome reference of the Java medaka (oryzias javanicus).</title>
        <authorList>
            <person name="Herpin A."/>
            <person name="Takehana Y."/>
            <person name="Naruse K."/>
            <person name="Ansai S."/>
            <person name="Kawaguchi M."/>
        </authorList>
    </citation>
    <scope>NUCLEOTIDE SEQUENCE [LARGE SCALE GENOMIC DNA]</scope>
    <source>
        <strain evidence="1">RS831</strain>
        <tissue evidence="1">Whole body</tissue>
    </source>
</reference>
<keyword evidence="2" id="KW-1185">Reference proteome</keyword>
<dbReference type="Proteomes" id="UP000283210">
    <property type="component" value="Chromosome 1"/>
</dbReference>
<name>A0A3S2MI85_ORYJA</name>
<dbReference type="InterPro" id="IPR040958">
    <property type="entry name" value="SNAD1"/>
</dbReference>
<dbReference type="Pfam" id="PF18744">
    <property type="entry name" value="SNAD1"/>
    <property type="match status" value="1"/>
</dbReference>
<dbReference type="AlphaFoldDB" id="A0A3S2MI85"/>
<dbReference type="OrthoDB" id="8954308at2759"/>
<reference evidence="1 2" key="1">
    <citation type="submission" date="2018-11" db="EMBL/GenBank/DDBJ databases">
        <authorList>
            <person name="Lopez-Roques C."/>
            <person name="Donnadieu C."/>
            <person name="Bouchez O."/>
            <person name="Klopp C."/>
            <person name="Cabau C."/>
            <person name="Zahm M."/>
        </authorList>
    </citation>
    <scope>NUCLEOTIDE SEQUENCE [LARGE SCALE GENOMIC DNA]</scope>
    <source>
        <strain evidence="1">RS831</strain>
        <tissue evidence="1">Whole body</tissue>
    </source>
</reference>
<protein>
    <submittedName>
        <fullName evidence="1">Uncharacterized protein</fullName>
    </submittedName>
</protein>
<organism evidence="1 2">
    <name type="scientific">Oryzias javanicus</name>
    <name type="common">Javanese ricefish</name>
    <name type="synonym">Aplocheilus javanicus</name>
    <dbReference type="NCBI Taxonomy" id="123683"/>
    <lineage>
        <taxon>Eukaryota</taxon>
        <taxon>Metazoa</taxon>
        <taxon>Chordata</taxon>
        <taxon>Craniata</taxon>
        <taxon>Vertebrata</taxon>
        <taxon>Euteleostomi</taxon>
        <taxon>Actinopterygii</taxon>
        <taxon>Neopterygii</taxon>
        <taxon>Teleostei</taxon>
        <taxon>Neoteleostei</taxon>
        <taxon>Acanthomorphata</taxon>
        <taxon>Ovalentaria</taxon>
        <taxon>Atherinomorphae</taxon>
        <taxon>Beloniformes</taxon>
        <taxon>Adrianichthyidae</taxon>
        <taxon>Oryziinae</taxon>
        <taxon>Oryzias</taxon>
    </lineage>
</organism>
<evidence type="ECO:0000313" key="1">
    <source>
        <dbReference type="EMBL" id="RVE76588.1"/>
    </source>
</evidence>
<proteinExistence type="predicted"/>
<dbReference type="EMBL" id="CM012437">
    <property type="protein sequence ID" value="RVE76588.1"/>
    <property type="molecule type" value="Genomic_DNA"/>
</dbReference>
<accession>A0A3S2MI85</accession>
<gene>
    <name evidence="1" type="ORF">OJAV_G00009850</name>
</gene>